<organism evidence="4 5">
    <name type="scientific">Ambrosiozyma monospora</name>
    <name type="common">Yeast</name>
    <name type="synonym">Endomycopsis monosporus</name>
    <dbReference type="NCBI Taxonomy" id="43982"/>
    <lineage>
        <taxon>Eukaryota</taxon>
        <taxon>Fungi</taxon>
        <taxon>Dikarya</taxon>
        <taxon>Ascomycota</taxon>
        <taxon>Saccharomycotina</taxon>
        <taxon>Pichiomycetes</taxon>
        <taxon>Pichiales</taxon>
        <taxon>Pichiaceae</taxon>
        <taxon>Ambrosiozyma</taxon>
    </lineage>
</organism>
<gene>
    <name evidence="4" type="ORF">Amon01_000642300</name>
</gene>
<proteinExistence type="predicted"/>
<dbReference type="InterPro" id="IPR036291">
    <property type="entry name" value="NAD(P)-bd_dom_sf"/>
</dbReference>
<dbReference type="InterPro" id="IPR045010">
    <property type="entry name" value="MDR_fam"/>
</dbReference>
<reference evidence="4" key="1">
    <citation type="submission" date="2023-04" db="EMBL/GenBank/DDBJ databases">
        <title>Ambrosiozyma monospora NBRC 1965.</title>
        <authorList>
            <person name="Ichikawa N."/>
            <person name="Sato H."/>
            <person name="Tonouchi N."/>
        </authorList>
    </citation>
    <scope>NUCLEOTIDE SEQUENCE</scope>
    <source>
        <strain evidence="4">NBRC 1965</strain>
    </source>
</reference>
<dbReference type="Pfam" id="PF00107">
    <property type="entry name" value="ADH_zinc_N"/>
    <property type="match status" value="1"/>
</dbReference>
<dbReference type="EMBL" id="BSXU01004097">
    <property type="protein sequence ID" value="GMG40703.1"/>
    <property type="molecule type" value="Genomic_DNA"/>
</dbReference>
<evidence type="ECO:0000313" key="5">
    <source>
        <dbReference type="Proteomes" id="UP001165063"/>
    </source>
</evidence>
<dbReference type="SUPFAM" id="SSF51735">
    <property type="entry name" value="NAD(P)-binding Rossmann-fold domains"/>
    <property type="match status" value="1"/>
</dbReference>
<dbReference type="InterPro" id="IPR041694">
    <property type="entry name" value="ADH_N_2"/>
</dbReference>
<accession>A0A9W6YWS9</accession>
<dbReference type="Gene3D" id="3.90.180.10">
    <property type="entry name" value="Medium-chain alcohol dehydrogenases, catalytic domain"/>
    <property type="match status" value="1"/>
</dbReference>
<dbReference type="CDD" id="cd05288">
    <property type="entry name" value="PGDH"/>
    <property type="match status" value="1"/>
</dbReference>
<sequence>MPEFSNQTIILKNAPSGEVNPELGLTTSTFELQDSQFSTDNLKPTEIAIKSLYFSNDPSQRSWIQKNQDLKRLYIDHPIKETQPMLSNSLSEIIALGSDLVQDGKFKVGQVYTGLTSWSKYSIVEPKDLFFPVDTNGPFPLYYHLSLFGITTMAAWAGVSQVFQVGPEDTVVVSAASGATGNMAVQLAKKVYGAKKVIGITSSEDQAKFVESIGADVGLNYHDEDFENQLDEAVGAKGTTFYFDCVGGWMLDLVLDTMATNGRVLACGSIAGYNDRSKSVVHNWSIITPRRLNVKGFIVLDYFGKAKEFAGVIGKAYQEGKISFKEGENVSVANCSGDKFANVPKTWKKLFDDDKPSGKLITFVSDL</sequence>
<protein>
    <submittedName>
        <fullName evidence="4">Unnamed protein product</fullName>
    </submittedName>
</protein>
<dbReference type="Gene3D" id="3.40.50.720">
    <property type="entry name" value="NAD(P)-binding Rossmann-like Domain"/>
    <property type="match status" value="1"/>
</dbReference>
<dbReference type="Pfam" id="PF16884">
    <property type="entry name" value="ADH_N_2"/>
    <property type="match status" value="1"/>
</dbReference>
<evidence type="ECO:0000256" key="1">
    <source>
        <dbReference type="ARBA" id="ARBA00023002"/>
    </source>
</evidence>
<name>A0A9W6YWS9_AMBMO</name>
<dbReference type="GO" id="GO:0016628">
    <property type="term" value="F:oxidoreductase activity, acting on the CH-CH group of donors, NAD or NADP as acceptor"/>
    <property type="evidence" value="ECO:0007669"/>
    <property type="project" value="InterPro"/>
</dbReference>
<dbReference type="Proteomes" id="UP001165063">
    <property type="component" value="Unassembled WGS sequence"/>
</dbReference>
<dbReference type="InterPro" id="IPR013149">
    <property type="entry name" value="ADH-like_C"/>
</dbReference>
<keyword evidence="1" id="KW-0560">Oxidoreductase</keyword>
<evidence type="ECO:0000313" key="4">
    <source>
        <dbReference type="EMBL" id="GMG40703.1"/>
    </source>
</evidence>
<dbReference type="InterPro" id="IPR011032">
    <property type="entry name" value="GroES-like_sf"/>
</dbReference>
<dbReference type="SUPFAM" id="SSF50129">
    <property type="entry name" value="GroES-like"/>
    <property type="match status" value="1"/>
</dbReference>
<dbReference type="PANTHER" id="PTHR43205">
    <property type="entry name" value="PROSTAGLANDIN REDUCTASE"/>
    <property type="match status" value="1"/>
</dbReference>
<feature type="domain" description="Alcohol dehydrogenase-like C-terminal" evidence="2">
    <location>
        <begin position="180"/>
        <end position="303"/>
    </location>
</feature>
<dbReference type="OrthoDB" id="809632at2759"/>
<evidence type="ECO:0000259" key="2">
    <source>
        <dbReference type="Pfam" id="PF00107"/>
    </source>
</evidence>
<dbReference type="AlphaFoldDB" id="A0A9W6YWS9"/>
<comment type="caution">
    <text evidence="4">The sequence shown here is derived from an EMBL/GenBank/DDBJ whole genome shotgun (WGS) entry which is preliminary data.</text>
</comment>
<keyword evidence="5" id="KW-1185">Reference proteome</keyword>
<feature type="domain" description="Oxidoreductase N-terminal" evidence="3">
    <location>
        <begin position="9"/>
        <end position="130"/>
    </location>
</feature>
<evidence type="ECO:0000259" key="3">
    <source>
        <dbReference type="Pfam" id="PF16884"/>
    </source>
</evidence>
<dbReference type="PANTHER" id="PTHR43205:SF19">
    <property type="entry name" value="ENOYL REDUCTASE (ER) DOMAIN-CONTAINING PROTEIN"/>
    <property type="match status" value="1"/>
</dbReference>